<dbReference type="InterPro" id="IPR052808">
    <property type="entry name" value="GPCR_Mth-like"/>
</dbReference>
<dbReference type="Gene3D" id="1.20.1070.10">
    <property type="entry name" value="Rhodopsin 7-helix transmembrane proteins"/>
    <property type="match status" value="1"/>
</dbReference>
<dbReference type="GO" id="GO:0016020">
    <property type="term" value="C:membrane"/>
    <property type="evidence" value="ECO:0007669"/>
    <property type="project" value="UniProtKB-SubCell"/>
</dbReference>
<dbReference type="PANTHER" id="PTHR46953:SF1">
    <property type="entry name" value="G-PROTEIN COUPLED RECEPTOR MTH-LIKE 1-RELATED"/>
    <property type="match status" value="1"/>
</dbReference>
<feature type="transmembrane region" description="Helical" evidence="9">
    <location>
        <begin position="822"/>
        <end position="841"/>
    </location>
</feature>
<dbReference type="InterPro" id="IPR023311">
    <property type="entry name" value="Methusela_ecto_dom_2"/>
</dbReference>
<evidence type="ECO:0000256" key="1">
    <source>
        <dbReference type="ARBA" id="ARBA00004141"/>
    </source>
</evidence>
<feature type="transmembrane region" description="Helical" evidence="9">
    <location>
        <begin position="725"/>
        <end position="747"/>
    </location>
</feature>
<comment type="similarity">
    <text evidence="2">Belongs to the G-protein coupled receptor 2 family. Mth subfamily.</text>
</comment>
<dbReference type="Gene3D" id="2.170.180.11">
    <property type="entry name" value="Methuselah ectodomain, domain 2"/>
    <property type="match status" value="1"/>
</dbReference>
<evidence type="ECO:0000256" key="6">
    <source>
        <dbReference type="ARBA" id="ARBA00023040"/>
    </source>
</evidence>
<evidence type="ECO:0000256" key="4">
    <source>
        <dbReference type="ARBA" id="ARBA00022729"/>
    </source>
</evidence>
<dbReference type="EMBL" id="CAKKLH010000201">
    <property type="protein sequence ID" value="CAH0105796.1"/>
    <property type="molecule type" value="Genomic_DNA"/>
</dbReference>
<protein>
    <recommendedName>
        <fullName evidence="11">G-protein coupled receptors family 2 profile 2 domain-containing protein</fullName>
    </recommendedName>
</protein>
<gene>
    <name evidence="12" type="ORF">DGAL_LOCUS8867</name>
</gene>
<feature type="transmembrane region" description="Helical" evidence="9">
    <location>
        <begin position="632"/>
        <end position="653"/>
    </location>
</feature>
<dbReference type="AlphaFoldDB" id="A0A8J2RNA7"/>
<reference evidence="12" key="1">
    <citation type="submission" date="2021-11" db="EMBL/GenBank/DDBJ databases">
        <authorList>
            <person name="Schell T."/>
        </authorList>
    </citation>
    <scope>NUCLEOTIDE SEQUENCE</scope>
    <source>
        <strain evidence="12">M5</strain>
    </source>
</reference>
<evidence type="ECO:0000256" key="2">
    <source>
        <dbReference type="ARBA" id="ARBA00008979"/>
    </source>
</evidence>
<evidence type="ECO:0000259" key="11">
    <source>
        <dbReference type="PROSITE" id="PS50261"/>
    </source>
</evidence>
<feature type="region of interest" description="Disordered" evidence="8">
    <location>
        <begin position="869"/>
        <end position="895"/>
    </location>
</feature>
<dbReference type="InterPro" id="IPR017981">
    <property type="entry name" value="GPCR_2-like_7TM"/>
</dbReference>
<dbReference type="GO" id="GO:0007166">
    <property type="term" value="P:cell surface receptor signaling pathway"/>
    <property type="evidence" value="ECO:0007669"/>
    <property type="project" value="InterPro"/>
</dbReference>
<dbReference type="OrthoDB" id="6134459at2759"/>
<evidence type="ECO:0000313" key="13">
    <source>
        <dbReference type="Proteomes" id="UP000789390"/>
    </source>
</evidence>
<comment type="subcellular location">
    <subcellularLocation>
        <location evidence="1">Membrane</location>
        <topology evidence="1">Multi-pass membrane protein</topology>
    </subcellularLocation>
</comment>
<feature type="transmembrane region" description="Helical" evidence="9">
    <location>
        <begin position="785"/>
        <end position="802"/>
    </location>
</feature>
<dbReference type="InterPro" id="IPR036272">
    <property type="entry name" value="Methuselah_N_sf"/>
</dbReference>
<keyword evidence="6" id="KW-0675">Receptor</keyword>
<evidence type="ECO:0000256" key="8">
    <source>
        <dbReference type="SAM" id="MobiDB-lite"/>
    </source>
</evidence>
<keyword evidence="13" id="KW-1185">Reference proteome</keyword>
<feature type="transmembrane region" description="Helical" evidence="9">
    <location>
        <begin position="674"/>
        <end position="694"/>
    </location>
</feature>
<dbReference type="Pfam" id="PF00002">
    <property type="entry name" value="7tm_2"/>
    <property type="match status" value="1"/>
</dbReference>
<keyword evidence="5 9" id="KW-1133">Transmembrane helix</keyword>
<dbReference type="Proteomes" id="UP000789390">
    <property type="component" value="Unassembled WGS sequence"/>
</dbReference>
<evidence type="ECO:0000256" key="5">
    <source>
        <dbReference type="ARBA" id="ARBA00022989"/>
    </source>
</evidence>
<feature type="chain" id="PRO_5035263712" description="G-protein coupled receptors family 2 profile 2 domain-containing protein" evidence="10">
    <location>
        <begin position="20"/>
        <end position="913"/>
    </location>
</feature>
<dbReference type="GO" id="GO:0004930">
    <property type="term" value="F:G protein-coupled receptor activity"/>
    <property type="evidence" value="ECO:0007669"/>
    <property type="project" value="UniProtKB-KW"/>
</dbReference>
<comment type="caution">
    <text evidence="12">The sequence shown here is derived from an EMBL/GenBank/DDBJ whole genome shotgun (WGS) entry which is preliminary data.</text>
</comment>
<keyword evidence="7 9" id="KW-0472">Membrane</keyword>
<feature type="signal peptide" evidence="10">
    <location>
        <begin position="1"/>
        <end position="19"/>
    </location>
</feature>
<sequence>MGLIKGAFIIVSLVISVSTFQLKSDNSSLSILPLPLPLQAPSTIESKNKFVVRKCCGPNYMYNINLAENIAQEEDRCVKYSISSSHPHKSPQFPLLFGTKESFPSNGYDVQIDAGFPRNCTQDSYELLLDSLDPQERMGDLFRALSSGQLLVPHRFVYFEFDSYCIDDYAEERNFIKASRRALICINQTREFPESAVDDSGKLSLDFIKFDADGERFASKFVGRKVIRKCCSHGESMDSNTNFNGWPTCRRNEHLVTLFFDQLQSEDTSSELFFRFGRVKCDYPVRTPEFQLNSNGSLEINMSDNSSHRLISIEHYCLDDVWFDVNTILPTASIYAFYCPDEQPQNFIIESEFFTDGLELTESSFMTDPPMMAEPKSTNTSNNQFAPIAIRIPKCCSPGQVMRENENSFDCHPLWWWPTESVWDQPIDTAEMILRSLSHDFKTYHNVSNTVFVTNITLSSCKPGQLQANVPIHDENSKKNPIFRIDSKNQLSLAFHSFIENYWDVKEEIRPFCVDYLLLKQERIVFYTSQVFRCITLDPFLNYRPMILLISVVTLLMTFVIYFFVPASGASKLILQSKGKKKAGNSSRSKSMAMVLTGRILLCHIISLSLAFTCLAMSTQKLIPSGENSCVAIGYITYWSFIASFSWLTVYCFDYYRTVSGSFKVSNDKLFIPYSAFGWGVPSLAMISVIITQFQSTAMGISDAVNPNMGLVRCWFPRNSLSEMIFFYGPVGVLLSMDIYFFLSLMFNSNLMHCWQKPQGTAIRSNRRPSTAPKEHEDLKMATKLFFITGVPWIFEIFTYVYELKYGLYTKLWYFWEFTQLLNTLRGVFIFVNFIILNRYVRRFLWLRMKNIFSRKLFSPSEDDNMATYQTDDEGNRSASSGATASSSPSVVSGEQTTCTSVDADCSNEFCIL</sequence>
<evidence type="ECO:0000256" key="10">
    <source>
        <dbReference type="SAM" id="SignalP"/>
    </source>
</evidence>
<dbReference type="PROSITE" id="PS50261">
    <property type="entry name" value="G_PROTEIN_RECEP_F2_4"/>
    <property type="match status" value="1"/>
</dbReference>
<keyword evidence="6" id="KW-0297">G-protein coupled receptor</keyword>
<evidence type="ECO:0000256" key="9">
    <source>
        <dbReference type="SAM" id="Phobius"/>
    </source>
</evidence>
<dbReference type="PANTHER" id="PTHR46953">
    <property type="entry name" value="G-PROTEIN COUPLED RECEPTOR MTH-LIKE 1-RELATED"/>
    <property type="match status" value="1"/>
</dbReference>
<evidence type="ECO:0000256" key="3">
    <source>
        <dbReference type="ARBA" id="ARBA00022692"/>
    </source>
</evidence>
<organism evidence="12 13">
    <name type="scientific">Daphnia galeata</name>
    <dbReference type="NCBI Taxonomy" id="27404"/>
    <lineage>
        <taxon>Eukaryota</taxon>
        <taxon>Metazoa</taxon>
        <taxon>Ecdysozoa</taxon>
        <taxon>Arthropoda</taxon>
        <taxon>Crustacea</taxon>
        <taxon>Branchiopoda</taxon>
        <taxon>Diplostraca</taxon>
        <taxon>Cladocera</taxon>
        <taxon>Anomopoda</taxon>
        <taxon>Daphniidae</taxon>
        <taxon>Daphnia</taxon>
    </lineage>
</organism>
<feature type="domain" description="G-protein coupled receptors family 2 profile 2" evidence="11">
    <location>
        <begin position="540"/>
        <end position="838"/>
    </location>
</feature>
<proteinExistence type="inferred from homology"/>
<feature type="transmembrane region" description="Helical" evidence="9">
    <location>
        <begin position="591"/>
        <end position="612"/>
    </location>
</feature>
<dbReference type="CDD" id="cd15039">
    <property type="entry name" value="7tmB3_Methuselah-like"/>
    <property type="match status" value="1"/>
</dbReference>
<dbReference type="SUPFAM" id="SSF63877">
    <property type="entry name" value="Methuselah ectodomain"/>
    <property type="match status" value="1"/>
</dbReference>
<feature type="transmembrane region" description="Helical" evidence="9">
    <location>
        <begin position="546"/>
        <end position="570"/>
    </location>
</feature>
<evidence type="ECO:0000256" key="7">
    <source>
        <dbReference type="ARBA" id="ARBA00023136"/>
    </source>
</evidence>
<keyword evidence="3 9" id="KW-0812">Transmembrane</keyword>
<name>A0A8J2RNA7_9CRUS</name>
<evidence type="ECO:0000313" key="12">
    <source>
        <dbReference type="EMBL" id="CAH0105796.1"/>
    </source>
</evidence>
<accession>A0A8J2RNA7</accession>
<feature type="compositionally biased region" description="Low complexity" evidence="8">
    <location>
        <begin position="878"/>
        <end position="894"/>
    </location>
</feature>
<keyword evidence="4 10" id="KW-0732">Signal</keyword>
<dbReference type="InterPro" id="IPR000832">
    <property type="entry name" value="GPCR_2_secretin-like"/>
</dbReference>
<keyword evidence="6" id="KW-0807">Transducer</keyword>